<dbReference type="EMBL" id="AESD01000254">
    <property type="protein sequence ID" value="EHJ13653.1"/>
    <property type="molecule type" value="Genomic_DNA"/>
</dbReference>
<evidence type="ECO:0000256" key="2">
    <source>
        <dbReference type="ARBA" id="ARBA00022578"/>
    </source>
</evidence>
<keyword evidence="3" id="KW-0238">DNA-binding</keyword>
<evidence type="ECO:0000313" key="8">
    <source>
        <dbReference type="Proteomes" id="UP000003477"/>
    </source>
</evidence>
<dbReference type="GeneID" id="88765426"/>
<evidence type="ECO:0000256" key="1">
    <source>
        <dbReference type="ARBA" id="ARBA00008761"/>
    </source>
</evidence>
<evidence type="ECO:0000259" key="5">
    <source>
        <dbReference type="Pfam" id="PF01385"/>
    </source>
</evidence>
<dbReference type="NCBIfam" id="TIGR01766">
    <property type="entry name" value="IS200/IS605 family accessory protein TnpB-like domain"/>
    <property type="match status" value="1"/>
</dbReference>
<keyword evidence="4" id="KW-0233">DNA recombination</keyword>
<dbReference type="GO" id="GO:0032196">
    <property type="term" value="P:transposition"/>
    <property type="evidence" value="ECO:0007669"/>
    <property type="project" value="UniProtKB-KW"/>
</dbReference>
<dbReference type="Proteomes" id="UP000003477">
    <property type="component" value="Unassembled WGS sequence"/>
</dbReference>
<comment type="similarity">
    <text evidence="1">In the C-terminal section; belongs to the transposase 35 family.</text>
</comment>
<dbReference type="InterPro" id="IPR010095">
    <property type="entry name" value="Cas12f1-like_TNB"/>
</dbReference>
<dbReference type="AlphaFoldDB" id="G5J2B9"/>
<protein>
    <submittedName>
        <fullName evidence="7">Transposase, IS200/IS605 family</fullName>
    </submittedName>
</protein>
<dbReference type="Pfam" id="PF01385">
    <property type="entry name" value="OrfB_IS605"/>
    <property type="match status" value="1"/>
</dbReference>
<dbReference type="InterPro" id="IPR001959">
    <property type="entry name" value="Transposase"/>
</dbReference>
<evidence type="ECO:0000256" key="3">
    <source>
        <dbReference type="ARBA" id="ARBA00023125"/>
    </source>
</evidence>
<dbReference type="RefSeq" id="WP_007310045.1">
    <property type="nucleotide sequence ID" value="NZ_AESD01000254.1"/>
</dbReference>
<dbReference type="NCBIfam" id="NF040570">
    <property type="entry name" value="guided_TnpB"/>
    <property type="match status" value="1"/>
</dbReference>
<dbReference type="GO" id="GO:0006310">
    <property type="term" value="P:DNA recombination"/>
    <property type="evidence" value="ECO:0007669"/>
    <property type="project" value="UniProtKB-KW"/>
</dbReference>
<accession>G5J2B9</accession>
<evidence type="ECO:0000259" key="6">
    <source>
        <dbReference type="Pfam" id="PF07282"/>
    </source>
</evidence>
<evidence type="ECO:0000256" key="4">
    <source>
        <dbReference type="ARBA" id="ARBA00023172"/>
    </source>
</evidence>
<organism evidence="7 8">
    <name type="scientific">Crocosphaera watsonii WH 0003</name>
    <dbReference type="NCBI Taxonomy" id="423471"/>
    <lineage>
        <taxon>Bacteria</taxon>
        <taxon>Bacillati</taxon>
        <taxon>Cyanobacteriota</taxon>
        <taxon>Cyanophyceae</taxon>
        <taxon>Oscillatoriophycideae</taxon>
        <taxon>Chroococcales</taxon>
        <taxon>Aphanothecaceae</taxon>
        <taxon>Crocosphaera</taxon>
    </lineage>
</organism>
<dbReference type="Pfam" id="PF07282">
    <property type="entry name" value="Cas12f1-like_TNB"/>
    <property type="match status" value="1"/>
</dbReference>
<evidence type="ECO:0000313" key="7">
    <source>
        <dbReference type="EMBL" id="EHJ13653.1"/>
    </source>
</evidence>
<reference evidence="7 8" key="1">
    <citation type="journal article" date="2011" name="Front. Microbiol.">
        <title>Two Strains of Crocosphaera watsonii with Highly Conserved Genomes are Distinguished by Strain-Specific Features.</title>
        <authorList>
            <person name="Bench S.R."/>
            <person name="Ilikchyan I.N."/>
            <person name="Tripp H.J."/>
            <person name="Zehr J.P."/>
        </authorList>
    </citation>
    <scope>NUCLEOTIDE SEQUENCE [LARGE SCALE GENOMIC DNA]</scope>
    <source>
        <strain evidence="7 8">WH 0003</strain>
    </source>
</reference>
<comment type="caution">
    <text evidence="7">The sequence shown here is derived from an EMBL/GenBank/DDBJ whole genome shotgun (WGS) entry which is preliminary data.</text>
</comment>
<dbReference type="GO" id="GO:0003677">
    <property type="term" value="F:DNA binding"/>
    <property type="evidence" value="ECO:0007669"/>
    <property type="project" value="UniProtKB-KW"/>
</dbReference>
<proteinExistence type="inferred from homology"/>
<sequence>MRLVERHIIKKNHRFYAEIDRLCFLSKNLYNYANYLCRQSFIFENTYRNYYDIQKTLQSQLDYQAMPAKVSQQVLMILDRNWISFKESNLAYKETPSKFKARPRLPGYKHKIKGRNVVVYKAQAISKKQLKQGIINPSKTAIYLKTKVETSKIKQVLLVPRLNHYVIEVIYEAEKQQYELEENSYASIDIGLNNLATLTFNQAGIKPLLINGKPLKSINQYYNKVKSELQSILGENKSSQKLKKLCNKREFNINDYLHKASRLIINTLINQKIGTLIIGHNTDWKQKINLGKRNNQNFVSIPYNKFIEMLSYKAEMVGIKIIITEESYTSKASFLDNDPLPVYQKGQKNQVTFSGKRINRGLYRTGKRKLINADVNGSLNIMRKAVPNAFGHGIEGVVVHPVRVTPAK</sequence>
<dbReference type="PATRIC" id="fig|423471.3.peg.1541"/>
<feature type="domain" description="Probable transposase IS891/IS1136/IS1341" evidence="5">
    <location>
        <begin position="169"/>
        <end position="284"/>
    </location>
</feature>
<feature type="domain" description="Cas12f1-like TNB" evidence="6">
    <location>
        <begin position="303"/>
        <end position="381"/>
    </location>
</feature>
<name>G5J2B9_CROWT</name>
<gene>
    <name evidence="7" type="ORF">CWATWH0003_1650</name>
</gene>
<keyword evidence="2" id="KW-0815">Transposition</keyword>